<reference evidence="1" key="1">
    <citation type="submission" date="2021-05" db="EMBL/GenBank/DDBJ databases">
        <authorList>
            <person name="Pan Q."/>
            <person name="Jouanno E."/>
            <person name="Zahm M."/>
            <person name="Klopp C."/>
            <person name="Cabau C."/>
            <person name="Louis A."/>
            <person name="Berthelot C."/>
            <person name="Parey E."/>
            <person name="Roest Crollius H."/>
            <person name="Montfort J."/>
            <person name="Robinson-Rechavi M."/>
            <person name="Bouchez O."/>
            <person name="Lampietro C."/>
            <person name="Lopez Roques C."/>
            <person name="Donnadieu C."/>
            <person name="Postlethwait J."/>
            <person name="Bobe J."/>
            <person name="Dillon D."/>
            <person name="Chandos A."/>
            <person name="von Hippel F."/>
            <person name="Guiguen Y."/>
        </authorList>
    </citation>
    <scope>NUCLEOTIDE SEQUENCE</scope>
    <source>
        <strain evidence="1">YG-Jan2019</strain>
    </source>
</reference>
<evidence type="ECO:0000313" key="1">
    <source>
        <dbReference type="EMBL" id="KAJ7990481.1"/>
    </source>
</evidence>
<sequence length="1051" mass="117257">MNLFRTRDHLPTGTERYHGNPCPLGHVCPVGSSAPVACPPGSFGNLSNARHHEDCHPCPPGTFNHLAGQRACFPCGSSASAPQGASSCTCVGKNRAFQVSDGSCLCRTGFVFYNDLDFKSSISDSKLDCQPEVNARCRLGQVRLAASRECVYPSYYSCNVTCGPQGGSLDVEMGICHCEHYVSVEELCNRSCLSRVPHVSARLSPRGQLLVGIKEPEEGPVWSKSIIDVLGPDVHVKNIGHIYFVQFTSNGIFGWIVMDQTTIEMALTAEPITFLDREYRKRRDLESMADILNSNILPRIPNPIACLSSNDMIIFQLTINFTDRHLSHFPVYEKDHLFNSNPSWDFGAFRHLGRLIKQTQFNSTRFAHVFSDTGKYVFLDNAVPDWSLVVVVSERGTACDPTAGVFQPMTPSQLIRHGVIKQHRLNLLPDWGAIIGSLGLLLVIVVLLTTTALVLRPGQIQLVSQGKLRPKWRSLGEPVPPVEYIDSGKSGDVHCVFPNGRSAGEGAEAEEPEVCRGRGYKTGKFELEEFNVKTLYDKLEDQNLYLASQLAWHRKDTQEFYQNICQQTDDLRDVLENMEPKKLSLLKELLDCDTRQTDSCTNTEAQAEPSVLLMGAVVRALEAVLYRLIGQGWQEQDMTAAHCHTDTRAEQHRGCTQFSSANITKVTSGDEIETPQHDQVCLQCTAPCLSDLDLSKLVAMTPLSRTLLQIQESLQNLTSSDAASTDRTIEDPAVQLVPVALDNLSPQHFAVFTFGRHVVKLLCDTRIFPPVTLLLARKVPPVFDHEALVSHCNGDFYFDVANRILYLREEKLESVGQFIATLLQSMAFIASGSKTKSFMQALHCAIAALSLRLFTSSFKNEALTSQRSDHSSRTLVEDFLNTRIPAETQFTENHLANRLQRYKYFKVEQLIRDLKQFQANGTTKGPTSERFGSPVEVHCVEQEVDRLNQVFLQLSVELHERTRKKAQLEQQLPQYSDTPSKSADALSREETTVLELRRRCVSQRLDELQIILAGMGRRLPDSHGPETKKSSSPHPEPDSQAARNIRVNDCV</sequence>
<accession>A0ACC2FGL4</accession>
<keyword evidence="2" id="KW-1185">Reference proteome</keyword>
<dbReference type="Proteomes" id="UP001157502">
    <property type="component" value="Chromosome 28"/>
</dbReference>
<gene>
    <name evidence="1" type="ORF">DPEC_G00300770</name>
</gene>
<protein>
    <submittedName>
        <fullName evidence="1">Uncharacterized protein</fullName>
    </submittedName>
</protein>
<evidence type="ECO:0000313" key="2">
    <source>
        <dbReference type="Proteomes" id="UP001157502"/>
    </source>
</evidence>
<organism evidence="1 2">
    <name type="scientific">Dallia pectoralis</name>
    <name type="common">Alaska blackfish</name>
    <dbReference type="NCBI Taxonomy" id="75939"/>
    <lineage>
        <taxon>Eukaryota</taxon>
        <taxon>Metazoa</taxon>
        <taxon>Chordata</taxon>
        <taxon>Craniata</taxon>
        <taxon>Vertebrata</taxon>
        <taxon>Euteleostomi</taxon>
        <taxon>Actinopterygii</taxon>
        <taxon>Neopterygii</taxon>
        <taxon>Teleostei</taxon>
        <taxon>Protacanthopterygii</taxon>
        <taxon>Esociformes</taxon>
        <taxon>Umbridae</taxon>
        <taxon>Dallia</taxon>
    </lineage>
</organism>
<name>A0ACC2FGL4_DALPE</name>
<dbReference type="EMBL" id="CM055755">
    <property type="protein sequence ID" value="KAJ7990481.1"/>
    <property type="molecule type" value="Genomic_DNA"/>
</dbReference>
<proteinExistence type="predicted"/>
<comment type="caution">
    <text evidence="1">The sequence shown here is derived from an EMBL/GenBank/DDBJ whole genome shotgun (WGS) entry which is preliminary data.</text>
</comment>